<accession>A0A103ZJG0</accession>
<keyword evidence="4 7" id="KW-0238">DNA-binding</keyword>
<feature type="domain" description="OmpR/PhoB-type" evidence="9">
    <location>
        <begin position="126"/>
        <end position="223"/>
    </location>
</feature>
<keyword evidence="1 6" id="KW-0597">Phosphoprotein</keyword>
<evidence type="ECO:0000313" key="10">
    <source>
        <dbReference type="EMBL" id="KVK80934.1"/>
    </source>
</evidence>
<dbReference type="InterPro" id="IPR039420">
    <property type="entry name" value="WalR-like"/>
</dbReference>
<dbReference type="Gene3D" id="1.10.10.10">
    <property type="entry name" value="Winged helix-like DNA-binding domain superfamily/Winged helix DNA-binding domain"/>
    <property type="match status" value="1"/>
</dbReference>
<evidence type="ECO:0000259" key="8">
    <source>
        <dbReference type="PROSITE" id="PS50110"/>
    </source>
</evidence>
<dbReference type="CDD" id="cd00383">
    <property type="entry name" value="trans_reg_C"/>
    <property type="match status" value="1"/>
</dbReference>
<dbReference type="InterPro" id="IPR011006">
    <property type="entry name" value="CheY-like_superfamily"/>
</dbReference>
<dbReference type="InterPro" id="IPR036388">
    <property type="entry name" value="WH-like_DNA-bd_sf"/>
</dbReference>
<evidence type="ECO:0000256" key="6">
    <source>
        <dbReference type="PROSITE-ProRule" id="PRU00169"/>
    </source>
</evidence>
<keyword evidence="3" id="KW-0805">Transcription regulation</keyword>
<dbReference type="GO" id="GO:0006355">
    <property type="term" value="P:regulation of DNA-templated transcription"/>
    <property type="evidence" value="ECO:0007669"/>
    <property type="project" value="InterPro"/>
</dbReference>
<dbReference type="PANTHER" id="PTHR48111">
    <property type="entry name" value="REGULATOR OF RPOS"/>
    <property type="match status" value="1"/>
</dbReference>
<dbReference type="InterPro" id="IPR001789">
    <property type="entry name" value="Sig_transdc_resp-reg_receiver"/>
</dbReference>
<proteinExistence type="predicted"/>
<reference evidence="10 11" key="1">
    <citation type="submission" date="2015-11" db="EMBL/GenBank/DDBJ databases">
        <title>Expanding the genomic diversity of Burkholderia species for the development of highly accurate diagnostics.</title>
        <authorList>
            <person name="Sahl J."/>
            <person name="Keim P."/>
            <person name="Wagner D."/>
        </authorList>
    </citation>
    <scope>NUCLEOTIDE SEQUENCE [LARGE SCALE GENOMIC DNA]</scope>
    <source>
        <strain evidence="10 11">MSMB1302</strain>
    </source>
</reference>
<dbReference type="CDD" id="cd17574">
    <property type="entry name" value="REC_OmpR"/>
    <property type="match status" value="1"/>
</dbReference>
<dbReference type="SMART" id="SM00862">
    <property type="entry name" value="Trans_reg_C"/>
    <property type="match status" value="1"/>
</dbReference>
<feature type="domain" description="Response regulatory" evidence="8">
    <location>
        <begin position="2"/>
        <end position="117"/>
    </location>
</feature>
<dbReference type="SUPFAM" id="SSF52172">
    <property type="entry name" value="CheY-like"/>
    <property type="match status" value="1"/>
</dbReference>
<dbReference type="Pfam" id="PF00072">
    <property type="entry name" value="Response_reg"/>
    <property type="match status" value="1"/>
</dbReference>
<sequence>MRVLVVEDDASIAANLYDYLESAGYEVDTASSGPAGLQLARTQSWDAILLDLSLPGMDGLTLCRKLREEAHRDTPVLMLTARDALDDRLAGFGHGADDYLVKPFSLKEVGARLGALIKRYRGQVTQGALCCADVRLDLQTLTVERAGQPVKLPPKCLQLLRILMQTPNRVLGRAELETEVWGEELPDSDTLRSHVYTLRRALTANGGSDLVETVHGQGYRLVVDVGHAS</sequence>
<keyword evidence="2" id="KW-0902">Two-component regulatory system</keyword>
<dbReference type="RefSeq" id="WP_059730081.1">
    <property type="nucleotide sequence ID" value="NZ_LOYH01000058.1"/>
</dbReference>
<gene>
    <name evidence="10" type="ORF">WS90_16815</name>
</gene>
<dbReference type="Proteomes" id="UP000069001">
    <property type="component" value="Unassembled WGS sequence"/>
</dbReference>
<dbReference type="PANTHER" id="PTHR48111:SF22">
    <property type="entry name" value="REGULATOR OF RPOS"/>
    <property type="match status" value="1"/>
</dbReference>
<dbReference type="Pfam" id="PF00486">
    <property type="entry name" value="Trans_reg_C"/>
    <property type="match status" value="1"/>
</dbReference>
<evidence type="ECO:0000256" key="4">
    <source>
        <dbReference type="ARBA" id="ARBA00023125"/>
    </source>
</evidence>
<evidence type="ECO:0000256" key="7">
    <source>
        <dbReference type="PROSITE-ProRule" id="PRU01091"/>
    </source>
</evidence>
<dbReference type="GO" id="GO:0032993">
    <property type="term" value="C:protein-DNA complex"/>
    <property type="evidence" value="ECO:0007669"/>
    <property type="project" value="TreeGrafter"/>
</dbReference>
<organism evidence="10 11">
    <name type="scientific">Burkholderia cepacia</name>
    <name type="common">Pseudomonas cepacia</name>
    <dbReference type="NCBI Taxonomy" id="292"/>
    <lineage>
        <taxon>Bacteria</taxon>
        <taxon>Pseudomonadati</taxon>
        <taxon>Pseudomonadota</taxon>
        <taxon>Betaproteobacteria</taxon>
        <taxon>Burkholderiales</taxon>
        <taxon>Burkholderiaceae</taxon>
        <taxon>Burkholderia</taxon>
        <taxon>Burkholderia cepacia complex</taxon>
    </lineage>
</organism>
<dbReference type="SMART" id="SM00448">
    <property type="entry name" value="REC"/>
    <property type="match status" value="1"/>
</dbReference>
<dbReference type="EMBL" id="LOYH01000058">
    <property type="protein sequence ID" value="KVK80934.1"/>
    <property type="molecule type" value="Genomic_DNA"/>
</dbReference>
<dbReference type="PROSITE" id="PS51755">
    <property type="entry name" value="OMPR_PHOB"/>
    <property type="match status" value="1"/>
</dbReference>
<name>A0A103ZJG0_BURCE</name>
<dbReference type="GO" id="GO:0000156">
    <property type="term" value="F:phosphorelay response regulator activity"/>
    <property type="evidence" value="ECO:0007669"/>
    <property type="project" value="TreeGrafter"/>
</dbReference>
<dbReference type="GO" id="GO:0005829">
    <property type="term" value="C:cytosol"/>
    <property type="evidence" value="ECO:0007669"/>
    <property type="project" value="TreeGrafter"/>
</dbReference>
<keyword evidence="5" id="KW-0804">Transcription</keyword>
<evidence type="ECO:0000313" key="11">
    <source>
        <dbReference type="Proteomes" id="UP000069001"/>
    </source>
</evidence>
<dbReference type="FunFam" id="3.40.50.2300:FF:000001">
    <property type="entry name" value="DNA-binding response regulator PhoB"/>
    <property type="match status" value="1"/>
</dbReference>
<dbReference type="Gene3D" id="3.40.50.2300">
    <property type="match status" value="1"/>
</dbReference>
<dbReference type="PROSITE" id="PS50110">
    <property type="entry name" value="RESPONSE_REGULATORY"/>
    <property type="match status" value="1"/>
</dbReference>
<comment type="caution">
    <text evidence="10">The sequence shown here is derived from an EMBL/GenBank/DDBJ whole genome shotgun (WGS) entry which is preliminary data.</text>
</comment>
<dbReference type="GO" id="GO:0000976">
    <property type="term" value="F:transcription cis-regulatory region binding"/>
    <property type="evidence" value="ECO:0007669"/>
    <property type="project" value="TreeGrafter"/>
</dbReference>
<evidence type="ECO:0000256" key="5">
    <source>
        <dbReference type="ARBA" id="ARBA00023163"/>
    </source>
</evidence>
<protein>
    <submittedName>
        <fullName evidence="10">Two-component system response regulator</fullName>
    </submittedName>
</protein>
<feature type="modified residue" description="4-aspartylphosphate" evidence="6">
    <location>
        <position position="51"/>
    </location>
</feature>
<evidence type="ECO:0000256" key="1">
    <source>
        <dbReference type="ARBA" id="ARBA00022553"/>
    </source>
</evidence>
<evidence type="ECO:0000256" key="3">
    <source>
        <dbReference type="ARBA" id="ARBA00023015"/>
    </source>
</evidence>
<feature type="DNA-binding region" description="OmpR/PhoB-type" evidence="7">
    <location>
        <begin position="126"/>
        <end position="223"/>
    </location>
</feature>
<evidence type="ECO:0000256" key="2">
    <source>
        <dbReference type="ARBA" id="ARBA00023012"/>
    </source>
</evidence>
<dbReference type="InterPro" id="IPR001867">
    <property type="entry name" value="OmpR/PhoB-type_DNA-bd"/>
</dbReference>
<dbReference type="AlphaFoldDB" id="A0A103ZJG0"/>
<evidence type="ECO:0000259" key="9">
    <source>
        <dbReference type="PROSITE" id="PS51755"/>
    </source>
</evidence>